<dbReference type="EMBL" id="BPLR01007361">
    <property type="protein sequence ID" value="GIY16344.1"/>
    <property type="molecule type" value="Genomic_DNA"/>
</dbReference>
<comment type="caution">
    <text evidence="1">The sequence shown here is derived from an EMBL/GenBank/DDBJ whole genome shotgun (WGS) entry which is preliminary data.</text>
</comment>
<accession>A0AAV4R6U6</accession>
<organism evidence="1 2">
    <name type="scientific">Caerostris extrusa</name>
    <name type="common">Bark spider</name>
    <name type="synonym">Caerostris bankana</name>
    <dbReference type="NCBI Taxonomy" id="172846"/>
    <lineage>
        <taxon>Eukaryota</taxon>
        <taxon>Metazoa</taxon>
        <taxon>Ecdysozoa</taxon>
        <taxon>Arthropoda</taxon>
        <taxon>Chelicerata</taxon>
        <taxon>Arachnida</taxon>
        <taxon>Araneae</taxon>
        <taxon>Araneomorphae</taxon>
        <taxon>Entelegynae</taxon>
        <taxon>Araneoidea</taxon>
        <taxon>Araneidae</taxon>
        <taxon>Caerostris</taxon>
    </lineage>
</organism>
<gene>
    <name evidence="1" type="ORF">CEXT_592231</name>
</gene>
<evidence type="ECO:0000313" key="1">
    <source>
        <dbReference type="EMBL" id="GIY16344.1"/>
    </source>
</evidence>
<dbReference type="AlphaFoldDB" id="A0AAV4R6U6"/>
<reference evidence="1 2" key="1">
    <citation type="submission" date="2021-06" db="EMBL/GenBank/DDBJ databases">
        <title>Caerostris extrusa draft genome.</title>
        <authorList>
            <person name="Kono N."/>
            <person name="Arakawa K."/>
        </authorList>
    </citation>
    <scope>NUCLEOTIDE SEQUENCE [LARGE SCALE GENOMIC DNA]</scope>
</reference>
<protein>
    <submittedName>
        <fullName evidence="1">Uncharacterized protein</fullName>
    </submittedName>
</protein>
<dbReference type="Proteomes" id="UP001054945">
    <property type="component" value="Unassembled WGS sequence"/>
</dbReference>
<evidence type="ECO:0000313" key="2">
    <source>
        <dbReference type="Proteomes" id="UP001054945"/>
    </source>
</evidence>
<keyword evidence="2" id="KW-1185">Reference proteome</keyword>
<sequence>MQKCIPSVHDLYEVVRDITGCFSCSLDFTYGVVDSRGVSRGCYTRVRLYLRPGTNVRIPLLFKTNATRCIIWLSMKREHRIHHKKSF</sequence>
<name>A0AAV4R6U6_CAEEX</name>
<proteinExistence type="predicted"/>